<keyword evidence="3 6" id="KW-0812">Transmembrane</keyword>
<feature type="transmembrane region" description="Helical" evidence="6">
    <location>
        <begin position="373"/>
        <end position="400"/>
    </location>
</feature>
<evidence type="ECO:0000313" key="8">
    <source>
        <dbReference type="EMBL" id="MFC7272774.1"/>
    </source>
</evidence>
<dbReference type="InterPro" id="IPR003838">
    <property type="entry name" value="ABC3_permease_C"/>
</dbReference>
<evidence type="ECO:0000313" key="9">
    <source>
        <dbReference type="Proteomes" id="UP001596548"/>
    </source>
</evidence>
<sequence length="904" mass="93577">MRFLPAPHWPSVRGRAWADAGPLLLVAIVVAAISLLAAVVPPLLRATADDAARDAIREAPDDSAVRVDARWEDDYGPTGGRVRNARLAEDMEDMRERAESTLAPDLRAALRPPVTTVTSLSLLVTDGSVQRHFLLAYLRSGEQGPAVTWVAGGAPKGTAEGNREIALNGAPWEVQVGLSEAEAAALKMRPGDHIPLQDEQRNKYNVKVSGIFKPVDTADPAWQRTPWVLRPTLGLDGAGTTRLGGLLSADSLPDARLATLQDQLRRTVWFSADPDELTWESAQRLAVTVATLKAKSASSAERDDSLKWQTQLDRVLHKVREQVDAATAQASVLLIAVLAGGVLVLLLAADLLTRRRAAALTTARRRGASLPTLATELLIESVAVTLPAAAIGVLLALAIAGDAAIAGVWPVVACAVLAGPGFGTVAAARATRDRRTPANRAARRWQQRTAQLRRAALDVAIVLSAVGAIVSLRQRGVGDSALPAAAPALGVIAGTLVLLRLMPAGTGLALRRALRSRRPLAVFGAAQAASTAGRALPLLVLTTTTALASFAVTLSATVSHGLADGAWHTVGADARLDVSPDATGSTPQLAAKIAASPGVTAAVAGEVISGVRVVTNDTSVTPSLVIVDAAAFRRMLASTPLGDLPALDRLPAGGALVRTSDDSLRPGQQLRLYVGDGAGTYGTSGYGVDDPDEAVEVTAVGVAPELNNLGDVVVVDASALPSEPDTIWATGPGAARAVDAVAISGHPVVRTEVLAERRSAALTSGLLTLDIAAAATLLALGLLGFALGAAATAPERWRTLARLRTLGLRPRDTHRVAAGELLPPVLAAAVFGPLLGLSVVWLGFGPLSLRLITGQSAAPATVVPWWALGALALVLLLALLVVVPAEGAVRRRQGLSDVLRTGGD</sequence>
<feature type="transmembrane region" description="Helical" evidence="6">
    <location>
        <begin position="531"/>
        <end position="552"/>
    </location>
</feature>
<feature type="transmembrane region" description="Helical" evidence="6">
    <location>
        <begin position="864"/>
        <end position="883"/>
    </location>
</feature>
<accession>A0ABW2HLT4</accession>
<evidence type="ECO:0000256" key="2">
    <source>
        <dbReference type="ARBA" id="ARBA00022475"/>
    </source>
</evidence>
<keyword evidence="9" id="KW-1185">Reference proteome</keyword>
<dbReference type="EMBL" id="JBHTBJ010000001">
    <property type="protein sequence ID" value="MFC7272774.1"/>
    <property type="molecule type" value="Genomic_DNA"/>
</dbReference>
<keyword evidence="2" id="KW-1003">Cell membrane</keyword>
<feature type="transmembrane region" description="Helical" evidence="6">
    <location>
        <begin position="330"/>
        <end position="352"/>
    </location>
</feature>
<evidence type="ECO:0000259" key="7">
    <source>
        <dbReference type="Pfam" id="PF02687"/>
    </source>
</evidence>
<protein>
    <submittedName>
        <fullName evidence="8">FtsX-like permease family protein</fullName>
    </submittedName>
</protein>
<evidence type="ECO:0000256" key="5">
    <source>
        <dbReference type="ARBA" id="ARBA00023136"/>
    </source>
</evidence>
<feature type="transmembrane region" description="Helical" evidence="6">
    <location>
        <begin position="21"/>
        <end position="44"/>
    </location>
</feature>
<feature type="transmembrane region" description="Helical" evidence="6">
    <location>
        <begin position="406"/>
        <end position="431"/>
    </location>
</feature>
<organism evidence="8 9">
    <name type="scientific">Paractinoplanes rhizophilus</name>
    <dbReference type="NCBI Taxonomy" id="1416877"/>
    <lineage>
        <taxon>Bacteria</taxon>
        <taxon>Bacillati</taxon>
        <taxon>Actinomycetota</taxon>
        <taxon>Actinomycetes</taxon>
        <taxon>Micromonosporales</taxon>
        <taxon>Micromonosporaceae</taxon>
        <taxon>Paractinoplanes</taxon>
    </lineage>
</organism>
<feature type="domain" description="ABC3 transporter permease C-terminal" evidence="7">
    <location>
        <begin position="773"/>
        <end position="883"/>
    </location>
</feature>
<reference evidence="9" key="1">
    <citation type="journal article" date="2019" name="Int. J. Syst. Evol. Microbiol.">
        <title>The Global Catalogue of Microorganisms (GCM) 10K type strain sequencing project: providing services to taxonomists for standard genome sequencing and annotation.</title>
        <authorList>
            <consortium name="The Broad Institute Genomics Platform"/>
            <consortium name="The Broad Institute Genome Sequencing Center for Infectious Disease"/>
            <person name="Wu L."/>
            <person name="Ma J."/>
        </authorList>
    </citation>
    <scope>NUCLEOTIDE SEQUENCE [LARGE SCALE GENOMIC DNA]</scope>
    <source>
        <strain evidence="9">XZYJT-10</strain>
    </source>
</reference>
<proteinExistence type="predicted"/>
<keyword evidence="5 6" id="KW-0472">Membrane</keyword>
<gene>
    <name evidence="8" type="ORF">ACFQS1_02170</name>
</gene>
<evidence type="ECO:0000256" key="6">
    <source>
        <dbReference type="SAM" id="Phobius"/>
    </source>
</evidence>
<feature type="transmembrane region" description="Helical" evidence="6">
    <location>
        <begin position="771"/>
        <end position="793"/>
    </location>
</feature>
<evidence type="ECO:0000256" key="4">
    <source>
        <dbReference type="ARBA" id="ARBA00022989"/>
    </source>
</evidence>
<comment type="subcellular location">
    <subcellularLocation>
        <location evidence="1">Cell membrane</location>
        <topology evidence="1">Multi-pass membrane protein</topology>
    </subcellularLocation>
</comment>
<feature type="transmembrane region" description="Helical" evidence="6">
    <location>
        <begin position="484"/>
        <end position="510"/>
    </location>
</feature>
<comment type="caution">
    <text evidence="8">The sequence shown here is derived from an EMBL/GenBank/DDBJ whole genome shotgun (WGS) entry which is preliminary data.</text>
</comment>
<keyword evidence="4 6" id="KW-1133">Transmembrane helix</keyword>
<evidence type="ECO:0000256" key="1">
    <source>
        <dbReference type="ARBA" id="ARBA00004651"/>
    </source>
</evidence>
<evidence type="ECO:0000256" key="3">
    <source>
        <dbReference type="ARBA" id="ARBA00022692"/>
    </source>
</evidence>
<dbReference type="RefSeq" id="WP_378964186.1">
    <property type="nucleotide sequence ID" value="NZ_JBHTBJ010000001.1"/>
</dbReference>
<dbReference type="Proteomes" id="UP001596548">
    <property type="component" value="Unassembled WGS sequence"/>
</dbReference>
<feature type="transmembrane region" description="Helical" evidence="6">
    <location>
        <begin position="821"/>
        <end position="844"/>
    </location>
</feature>
<name>A0ABW2HLT4_9ACTN</name>
<dbReference type="Pfam" id="PF02687">
    <property type="entry name" value="FtsX"/>
    <property type="match status" value="1"/>
</dbReference>
<feature type="transmembrane region" description="Helical" evidence="6">
    <location>
        <begin position="452"/>
        <end position="472"/>
    </location>
</feature>